<sequence length="32" mass="3396">VGDIELMGLLLGSTLFATLIPFLFGINEKSVS</sequence>
<evidence type="ECO:0000313" key="2">
    <source>
        <dbReference type="EMBL" id="SVC45756.1"/>
    </source>
</evidence>
<feature type="non-terminal residue" evidence="2">
    <location>
        <position position="1"/>
    </location>
</feature>
<keyword evidence="1" id="KW-1133">Transmembrane helix</keyword>
<keyword evidence="1" id="KW-0812">Transmembrane</keyword>
<accession>A0A382MA79</accession>
<evidence type="ECO:0000256" key="1">
    <source>
        <dbReference type="SAM" id="Phobius"/>
    </source>
</evidence>
<reference evidence="2" key="1">
    <citation type="submission" date="2018-05" db="EMBL/GenBank/DDBJ databases">
        <authorList>
            <person name="Lanie J.A."/>
            <person name="Ng W.-L."/>
            <person name="Kazmierczak K.M."/>
            <person name="Andrzejewski T.M."/>
            <person name="Davidsen T.M."/>
            <person name="Wayne K.J."/>
            <person name="Tettelin H."/>
            <person name="Glass J.I."/>
            <person name="Rusch D."/>
            <person name="Podicherti R."/>
            <person name="Tsui H.-C.T."/>
            <person name="Winkler M.E."/>
        </authorList>
    </citation>
    <scope>NUCLEOTIDE SEQUENCE</scope>
</reference>
<dbReference type="EMBL" id="UINC01092297">
    <property type="protein sequence ID" value="SVC45756.1"/>
    <property type="molecule type" value="Genomic_DNA"/>
</dbReference>
<proteinExistence type="predicted"/>
<dbReference type="AlphaFoldDB" id="A0A382MA79"/>
<name>A0A382MA79_9ZZZZ</name>
<protein>
    <submittedName>
        <fullName evidence="2">Uncharacterized protein</fullName>
    </submittedName>
</protein>
<organism evidence="2">
    <name type="scientific">marine metagenome</name>
    <dbReference type="NCBI Taxonomy" id="408172"/>
    <lineage>
        <taxon>unclassified sequences</taxon>
        <taxon>metagenomes</taxon>
        <taxon>ecological metagenomes</taxon>
    </lineage>
</organism>
<feature type="transmembrane region" description="Helical" evidence="1">
    <location>
        <begin position="6"/>
        <end position="26"/>
    </location>
</feature>
<gene>
    <name evidence="2" type="ORF">METZ01_LOCUS298610</name>
</gene>
<keyword evidence="1" id="KW-0472">Membrane</keyword>